<gene>
    <name evidence="5" type="ORF">FHS31_000295</name>
</gene>
<dbReference type="GO" id="GO:0008673">
    <property type="term" value="F:2-dehydro-3-deoxygluconokinase activity"/>
    <property type="evidence" value="ECO:0007669"/>
    <property type="project" value="UniProtKB-EC"/>
</dbReference>
<organism evidence="5 6">
    <name type="scientific">Sphingomonas vulcanisoli</name>
    <dbReference type="NCBI Taxonomy" id="1658060"/>
    <lineage>
        <taxon>Bacteria</taxon>
        <taxon>Pseudomonadati</taxon>
        <taxon>Pseudomonadota</taxon>
        <taxon>Alphaproteobacteria</taxon>
        <taxon>Sphingomonadales</taxon>
        <taxon>Sphingomonadaceae</taxon>
        <taxon>Sphingomonas</taxon>
    </lineage>
</organism>
<evidence type="ECO:0000259" key="4">
    <source>
        <dbReference type="Pfam" id="PF00294"/>
    </source>
</evidence>
<evidence type="ECO:0000256" key="3">
    <source>
        <dbReference type="ARBA" id="ARBA00022777"/>
    </source>
</evidence>
<dbReference type="InterPro" id="IPR050306">
    <property type="entry name" value="PfkB_Carbo_kinase"/>
</dbReference>
<reference evidence="5 6" key="1">
    <citation type="submission" date="2020-03" db="EMBL/GenBank/DDBJ databases">
        <title>Genomic Encyclopedia of Type Strains, Phase III (KMG-III): the genomes of soil and plant-associated and newly described type strains.</title>
        <authorList>
            <person name="Whitman W."/>
        </authorList>
    </citation>
    <scope>NUCLEOTIDE SEQUENCE [LARGE SCALE GENOMIC DNA]</scope>
    <source>
        <strain evidence="5 6">CECT 8804</strain>
    </source>
</reference>
<dbReference type="RefSeq" id="WP_167071322.1">
    <property type="nucleotide sequence ID" value="NZ_JAAOZC010000001.1"/>
</dbReference>
<dbReference type="PANTHER" id="PTHR43085:SF15">
    <property type="entry name" value="2-DEHYDRO-3-DEOXYGLUCONOKINASE"/>
    <property type="match status" value="1"/>
</dbReference>
<keyword evidence="2 5" id="KW-0808">Transferase</keyword>
<dbReference type="InterPro" id="IPR002173">
    <property type="entry name" value="Carboh/pur_kinase_PfkB_CS"/>
</dbReference>
<accession>A0ABX0TMH0</accession>
<dbReference type="PANTHER" id="PTHR43085">
    <property type="entry name" value="HEXOKINASE FAMILY MEMBER"/>
    <property type="match status" value="1"/>
</dbReference>
<dbReference type="PROSITE" id="PS00584">
    <property type="entry name" value="PFKB_KINASES_2"/>
    <property type="match status" value="1"/>
</dbReference>
<comment type="similarity">
    <text evidence="1">Belongs to the carbohydrate kinase PfkB family.</text>
</comment>
<dbReference type="Gene3D" id="3.40.1190.20">
    <property type="match status" value="1"/>
</dbReference>
<dbReference type="Proteomes" id="UP000727456">
    <property type="component" value="Unassembled WGS sequence"/>
</dbReference>
<proteinExistence type="inferred from homology"/>
<evidence type="ECO:0000313" key="5">
    <source>
        <dbReference type="EMBL" id="NIJ06713.1"/>
    </source>
</evidence>
<protein>
    <submittedName>
        <fullName evidence="5">2-dehydro-3-deoxygluconokinase</fullName>
        <ecNumber evidence="5">2.7.1.45</ecNumber>
    </submittedName>
</protein>
<dbReference type="InterPro" id="IPR011611">
    <property type="entry name" value="PfkB_dom"/>
</dbReference>
<evidence type="ECO:0000313" key="6">
    <source>
        <dbReference type="Proteomes" id="UP000727456"/>
    </source>
</evidence>
<keyword evidence="6" id="KW-1185">Reference proteome</keyword>
<keyword evidence="3" id="KW-0418">Kinase</keyword>
<dbReference type="Pfam" id="PF00294">
    <property type="entry name" value="PfkB"/>
    <property type="match status" value="1"/>
</dbReference>
<dbReference type="EMBL" id="JAAOZC010000001">
    <property type="protein sequence ID" value="NIJ06713.1"/>
    <property type="molecule type" value="Genomic_DNA"/>
</dbReference>
<dbReference type="InterPro" id="IPR029056">
    <property type="entry name" value="Ribokinase-like"/>
</dbReference>
<dbReference type="EC" id="2.7.1.45" evidence="5"/>
<evidence type="ECO:0000256" key="1">
    <source>
        <dbReference type="ARBA" id="ARBA00010688"/>
    </source>
</evidence>
<name>A0ABX0TMH0_9SPHN</name>
<comment type="caution">
    <text evidence="5">The sequence shown here is derived from an EMBL/GenBank/DDBJ whole genome shotgun (WGS) entry which is preliminary data.</text>
</comment>
<feature type="domain" description="Carbohydrate kinase PfkB" evidence="4">
    <location>
        <begin position="20"/>
        <end position="294"/>
    </location>
</feature>
<sequence length="308" mass="33128">MKIVTFGEGMIEISGHIGATGPITYGGDVLNMTVALARLGHRPAFMTALGSDAWSEELLDRWDQEGVDCSLIARHPSRVPGLYAIRVDDHGERSFTYWRDRSAARDFFALPQSAILFEQAADADLLFLSGITLSLFNSVDRGLIAGLADRVRARGGIVAFDGNFRLRGWESPFEAETAFLDFAAHATLALPTLDDEALMHGQTETAETIADRWHAHGVREVIVKLGADGAFVSADGVRELVPTRPVTPVDTSGAGDAFDAGYLAARLANHGPAAAARFGHRLAGETVQHKGAIPARHTVIHIQPDGRV</sequence>
<evidence type="ECO:0000256" key="2">
    <source>
        <dbReference type="ARBA" id="ARBA00022679"/>
    </source>
</evidence>
<dbReference type="CDD" id="cd01166">
    <property type="entry name" value="KdgK"/>
    <property type="match status" value="1"/>
</dbReference>
<dbReference type="SUPFAM" id="SSF53613">
    <property type="entry name" value="Ribokinase-like"/>
    <property type="match status" value="1"/>
</dbReference>